<dbReference type="Pfam" id="PF02609">
    <property type="entry name" value="Exonuc_VII_S"/>
    <property type="match status" value="1"/>
</dbReference>
<dbReference type="InterPro" id="IPR003761">
    <property type="entry name" value="Exonuc_VII_S"/>
</dbReference>
<dbReference type="NCBIfam" id="NF002140">
    <property type="entry name" value="PRK00977.1-4"/>
    <property type="match status" value="1"/>
</dbReference>
<evidence type="ECO:0000256" key="2">
    <source>
        <dbReference type="ARBA" id="ARBA00022722"/>
    </source>
</evidence>
<dbReference type="GO" id="GO:0009318">
    <property type="term" value="C:exodeoxyribonuclease VII complex"/>
    <property type="evidence" value="ECO:0007669"/>
    <property type="project" value="InterPro"/>
</dbReference>
<dbReference type="GO" id="GO:0005829">
    <property type="term" value="C:cytosol"/>
    <property type="evidence" value="ECO:0007669"/>
    <property type="project" value="TreeGrafter"/>
</dbReference>
<dbReference type="Gene3D" id="1.10.287.1040">
    <property type="entry name" value="Exonuclease VII, small subunit"/>
    <property type="match status" value="1"/>
</dbReference>
<dbReference type="NCBIfam" id="TIGR01280">
    <property type="entry name" value="xseB"/>
    <property type="match status" value="1"/>
</dbReference>
<dbReference type="PANTHER" id="PTHR34137:SF1">
    <property type="entry name" value="EXODEOXYRIBONUCLEASE 7 SMALL SUBUNIT"/>
    <property type="match status" value="1"/>
</dbReference>
<gene>
    <name evidence="4" type="ORF">MNBD_GAMMA12-1055</name>
</gene>
<keyword evidence="3" id="KW-0378">Hydrolase</keyword>
<keyword evidence="2" id="KW-0540">Nuclease</keyword>
<name>A0A3B0Z3Y1_9ZZZZ</name>
<dbReference type="HAMAP" id="MF_00337">
    <property type="entry name" value="Exonuc_7_S"/>
    <property type="match status" value="1"/>
</dbReference>
<dbReference type="InterPro" id="IPR037004">
    <property type="entry name" value="Exonuc_VII_ssu_sf"/>
</dbReference>
<protein>
    <submittedName>
        <fullName evidence="4">Uncharacterized protein</fullName>
    </submittedName>
</protein>
<organism evidence="4">
    <name type="scientific">hydrothermal vent metagenome</name>
    <dbReference type="NCBI Taxonomy" id="652676"/>
    <lineage>
        <taxon>unclassified sequences</taxon>
        <taxon>metagenomes</taxon>
        <taxon>ecological metagenomes</taxon>
    </lineage>
</organism>
<evidence type="ECO:0000256" key="3">
    <source>
        <dbReference type="ARBA" id="ARBA00022801"/>
    </source>
</evidence>
<dbReference type="PANTHER" id="PTHR34137">
    <property type="entry name" value="EXODEOXYRIBONUCLEASE 7 SMALL SUBUNIT"/>
    <property type="match status" value="1"/>
</dbReference>
<dbReference type="AlphaFoldDB" id="A0A3B0Z3Y1"/>
<sequence>MAAKKKSGFHFESSLQELEALVDIMEKGDISLEESLTHFEKGIKLTKACQKALQDAEQTVNQLLEKDGQIEKFNTND</sequence>
<accession>A0A3B0Z3Y1</accession>
<dbReference type="PIRSF" id="PIRSF006488">
    <property type="entry name" value="Exonuc_VII_S"/>
    <property type="match status" value="1"/>
</dbReference>
<keyword evidence="1" id="KW-0963">Cytoplasm</keyword>
<dbReference type="GO" id="GO:0006308">
    <property type="term" value="P:DNA catabolic process"/>
    <property type="evidence" value="ECO:0007669"/>
    <property type="project" value="InterPro"/>
</dbReference>
<dbReference type="EMBL" id="UOFL01000238">
    <property type="protein sequence ID" value="VAW82242.1"/>
    <property type="molecule type" value="Genomic_DNA"/>
</dbReference>
<evidence type="ECO:0000256" key="1">
    <source>
        <dbReference type="ARBA" id="ARBA00022490"/>
    </source>
</evidence>
<dbReference type="SUPFAM" id="SSF116842">
    <property type="entry name" value="XseB-like"/>
    <property type="match status" value="1"/>
</dbReference>
<reference evidence="4" key="1">
    <citation type="submission" date="2018-06" db="EMBL/GenBank/DDBJ databases">
        <authorList>
            <person name="Zhirakovskaya E."/>
        </authorList>
    </citation>
    <scope>NUCLEOTIDE SEQUENCE</scope>
</reference>
<evidence type="ECO:0000313" key="4">
    <source>
        <dbReference type="EMBL" id="VAW82242.1"/>
    </source>
</evidence>
<dbReference type="GO" id="GO:0008855">
    <property type="term" value="F:exodeoxyribonuclease VII activity"/>
    <property type="evidence" value="ECO:0007669"/>
    <property type="project" value="InterPro"/>
</dbReference>
<proteinExistence type="inferred from homology"/>